<evidence type="ECO:0008006" key="3">
    <source>
        <dbReference type="Google" id="ProtNLM"/>
    </source>
</evidence>
<comment type="caution">
    <text evidence="1">The sequence shown here is derived from an EMBL/GenBank/DDBJ whole genome shotgun (WGS) entry which is preliminary data.</text>
</comment>
<protein>
    <recommendedName>
        <fullName evidence="3">Endonuclease/exonuclease/phosphatase domain-containing protein</fullName>
    </recommendedName>
</protein>
<dbReference type="Proteomes" id="UP000811609">
    <property type="component" value="Chromosome 13"/>
</dbReference>
<evidence type="ECO:0000313" key="1">
    <source>
        <dbReference type="EMBL" id="KAG6632746.1"/>
    </source>
</evidence>
<keyword evidence="2" id="KW-1185">Reference proteome</keyword>
<evidence type="ECO:0000313" key="2">
    <source>
        <dbReference type="Proteomes" id="UP000811609"/>
    </source>
</evidence>
<reference evidence="1" key="1">
    <citation type="submission" date="2020-12" db="EMBL/GenBank/DDBJ databases">
        <title>WGS assembly of Carya illinoinensis cv. Pawnee.</title>
        <authorList>
            <person name="Platts A."/>
            <person name="Shu S."/>
            <person name="Wright S."/>
            <person name="Barry K."/>
            <person name="Edger P."/>
            <person name="Pires J.C."/>
            <person name="Schmutz J."/>
        </authorList>
    </citation>
    <scope>NUCLEOTIDE SEQUENCE</scope>
    <source>
        <tissue evidence="1">Leaf</tissue>
    </source>
</reference>
<dbReference type="AlphaFoldDB" id="A0A8T1NL76"/>
<organism evidence="1 2">
    <name type="scientific">Carya illinoinensis</name>
    <name type="common">Pecan</name>
    <dbReference type="NCBI Taxonomy" id="32201"/>
    <lineage>
        <taxon>Eukaryota</taxon>
        <taxon>Viridiplantae</taxon>
        <taxon>Streptophyta</taxon>
        <taxon>Embryophyta</taxon>
        <taxon>Tracheophyta</taxon>
        <taxon>Spermatophyta</taxon>
        <taxon>Magnoliopsida</taxon>
        <taxon>eudicotyledons</taxon>
        <taxon>Gunneridae</taxon>
        <taxon>Pentapetalae</taxon>
        <taxon>rosids</taxon>
        <taxon>fabids</taxon>
        <taxon>Fagales</taxon>
        <taxon>Juglandaceae</taxon>
        <taxon>Carya</taxon>
    </lineage>
</organism>
<name>A0A8T1NL76_CARIL</name>
<sequence length="134" mass="15474">MKLKLIDRHIIRSLWNCSYAGWTTLDSKGASRGILVMWDKRAVNLVEEYVREFLVACSFTNVDNGFCWHFAGVYGPNEDNSRKHIWDELAGLCSWWDIPWCTGGDFNIIQFPRERSGFLVQAQSWLISPPSCLI</sequence>
<gene>
    <name evidence="1" type="ORF">CIPAW_13G179800</name>
</gene>
<accession>A0A8T1NL76</accession>
<dbReference type="EMBL" id="CM031821">
    <property type="protein sequence ID" value="KAG6632746.1"/>
    <property type="molecule type" value="Genomic_DNA"/>
</dbReference>
<proteinExistence type="predicted"/>